<dbReference type="Pfam" id="PF13857">
    <property type="entry name" value="Ank_5"/>
    <property type="match status" value="1"/>
</dbReference>
<gene>
    <name evidence="3" type="ORF">B0H67DRAFT_671831</name>
</gene>
<organism evidence="3 4">
    <name type="scientific">Lasiosphaeris hirsuta</name>
    <dbReference type="NCBI Taxonomy" id="260670"/>
    <lineage>
        <taxon>Eukaryota</taxon>
        <taxon>Fungi</taxon>
        <taxon>Dikarya</taxon>
        <taxon>Ascomycota</taxon>
        <taxon>Pezizomycotina</taxon>
        <taxon>Sordariomycetes</taxon>
        <taxon>Sordariomycetidae</taxon>
        <taxon>Sordariales</taxon>
        <taxon>Lasiosphaeriaceae</taxon>
        <taxon>Lasiosphaeris</taxon>
    </lineage>
</organism>
<reference evidence="3" key="1">
    <citation type="submission" date="2023-06" db="EMBL/GenBank/DDBJ databases">
        <title>Genome-scale phylogeny and comparative genomics of the fungal order Sordariales.</title>
        <authorList>
            <consortium name="Lawrence Berkeley National Laboratory"/>
            <person name="Hensen N."/>
            <person name="Bonometti L."/>
            <person name="Westerberg I."/>
            <person name="Brannstrom I.O."/>
            <person name="Guillou S."/>
            <person name="Cros-Aarteil S."/>
            <person name="Calhoun S."/>
            <person name="Haridas S."/>
            <person name="Kuo A."/>
            <person name="Mondo S."/>
            <person name="Pangilinan J."/>
            <person name="Riley R."/>
            <person name="Labutti K."/>
            <person name="Andreopoulos B."/>
            <person name="Lipzen A."/>
            <person name="Chen C."/>
            <person name="Yanf M."/>
            <person name="Daum C."/>
            <person name="Ng V."/>
            <person name="Clum A."/>
            <person name="Steindorff A."/>
            <person name="Ohm R."/>
            <person name="Martin F."/>
            <person name="Silar P."/>
            <person name="Natvig D."/>
            <person name="Lalanne C."/>
            <person name="Gautier V."/>
            <person name="Ament-Velasquez S.L."/>
            <person name="Kruys A."/>
            <person name="Hutchinson M.I."/>
            <person name="Powell A.J."/>
            <person name="Barry K."/>
            <person name="Miller A.N."/>
            <person name="Grigoriev I.V."/>
            <person name="Debuchy R."/>
            <person name="Gladieux P."/>
            <person name="Thoren M.H."/>
            <person name="Johannesson H."/>
        </authorList>
    </citation>
    <scope>NUCLEOTIDE SEQUENCE</scope>
    <source>
        <strain evidence="3">SMH4607-1</strain>
    </source>
</reference>
<evidence type="ECO:0000256" key="1">
    <source>
        <dbReference type="PROSITE-ProRule" id="PRU00023"/>
    </source>
</evidence>
<protein>
    <recommendedName>
        <fullName evidence="5">Ankyrin repeat protein</fullName>
    </recommendedName>
</protein>
<dbReference type="InterPro" id="IPR002110">
    <property type="entry name" value="Ankyrin_rpt"/>
</dbReference>
<dbReference type="InterPro" id="IPR036770">
    <property type="entry name" value="Ankyrin_rpt-contain_sf"/>
</dbReference>
<evidence type="ECO:0000256" key="2">
    <source>
        <dbReference type="SAM" id="MobiDB-lite"/>
    </source>
</evidence>
<sequence length="907" mass="101072">MEDENEAGAAGKIGPPPIVVHSDPGHQSTGHQDEGSSVPRGGTRAVAEALLTRMKSQRQPEVKKMSDVAQSRGKEEGHGSKLAEEATVPIPIDNVNNLALQHPSRIDILRPVDPGQPHYIDVVAVHDYDETSVNWAYVDNKVIVRQKLEMIRAERSKIPENSEQATAADVHDERGRQPLMVASGMPASSLAPNLAPPGRSVSRAPSLREAAKGGDAARRDDKIAVPGLSVEARDVPHVTNRNFEVGSSRASSQSRREVGSNWLQDANMLPEALLGARVLGFSYYSRDLTQLLKDNSEQSKKPDFIEKTSRELLRELCEFRQSDSFDNVPIIFIGAGFGGLVVQKAISLVVSNTDSGGEDPYSKTLGRLELGALEDQVVPEPPHLNLDHIADVIFMDTPFPSPKKEGEGLQNFFPLSASSVRISGIQKVVKKMETEWDSPGVDKIWGEFWALLYQRNQKVRIAWLYSSTASITTGSVRMNIPLNLKKTSQISAERKSPAIVLNRIPLHRSGLRRLTSFSDAKDYGYTVTISRIRESLMIRAVQDDKLEDLQLSLMKAGVSVDVNDEWGMSLLHLAATAPNPDGLKILLDNNADPQTKDSKGQTPLHSSIRMYCDSEVDAGIMMENLKRVIEKLLDFTTKPELNLNTDNQKWTIRDILQPHRHRCSGPGCTHETIRDLIARHRPFVRKRKTDDKDEAWKNWEPPADGSIQQRACEGTKAIIAEFYSTKEDKASSDYDRPSVLDLIYHRESGPADILTKKAETNISRLKGEEDVYCRWIHVPANNEQWIHDLFLRLRLRDNSMNGQRHKGYKVFSEYMTADAKQYKHSSLSKTSKGQQPTLHSIPELQADGVEWHQLPSPKGITGVSDAIAIFVSGTPCYIIGGGEDRLAEQCHRRCLFWHLKSTGQGRR</sequence>
<keyword evidence="4" id="KW-1185">Reference proteome</keyword>
<proteinExistence type="predicted"/>
<dbReference type="AlphaFoldDB" id="A0AA40DLI0"/>
<feature type="repeat" description="ANK" evidence="1">
    <location>
        <begin position="566"/>
        <end position="598"/>
    </location>
</feature>
<dbReference type="PROSITE" id="PS50088">
    <property type="entry name" value="ANK_REPEAT"/>
    <property type="match status" value="1"/>
</dbReference>
<dbReference type="Gene3D" id="1.25.40.20">
    <property type="entry name" value="Ankyrin repeat-containing domain"/>
    <property type="match status" value="1"/>
</dbReference>
<name>A0AA40DLI0_9PEZI</name>
<feature type="compositionally biased region" description="Basic and acidic residues" evidence="2">
    <location>
        <begin position="209"/>
        <end position="223"/>
    </location>
</feature>
<evidence type="ECO:0008006" key="5">
    <source>
        <dbReference type="Google" id="ProtNLM"/>
    </source>
</evidence>
<evidence type="ECO:0000313" key="4">
    <source>
        <dbReference type="Proteomes" id="UP001172102"/>
    </source>
</evidence>
<feature type="region of interest" description="Disordered" evidence="2">
    <location>
        <begin position="1"/>
        <end position="81"/>
    </location>
</feature>
<dbReference type="SUPFAM" id="SSF48403">
    <property type="entry name" value="Ankyrin repeat"/>
    <property type="match status" value="1"/>
</dbReference>
<feature type="region of interest" description="Disordered" evidence="2">
    <location>
        <begin position="186"/>
        <end position="225"/>
    </location>
</feature>
<dbReference type="Proteomes" id="UP001172102">
    <property type="component" value="Unassembled WGS sequence"/>
</dbReference>
<comment type="caution">
    <text evidence="3">The sequence shown here is derived from an EMBL/GenBank/DDBJ whole genome shotgun (WGS) entry which is preliminary data.</text>
</comment>
<feature type="compositionally biased region" description="Basic and acidic residues" evidence="2">
    <location>
        <begin position="58"/>
        <end position="81"/>
    </location>
</feature>
<evidence type="ECO:0000313" key="3">
    <source>
        <dbReference type="EMBL" id="KAK0708109.1"/>
    </source>
</evidence>
<dbReference type="EMBL" id="JAUKUA010000006">
    <property type="protein sequence ID" value="KAK0708109.1"/>
    <property type="molecule type" value="Genomic_DNA"/>
</dbReference>
<accession>A0AA40DLI0</accession>
<dbReference type="PROSITE" id="PS50297">
    <property type="entry name" value="ANK_REP_REGION"/>
    <property type="match status" value="1"/>
</dbReference>
<keyword evidence="1" id="KW-0040">ANK repeat</keyword>
<feature type="compositionally biased region" description="Low complexity" evidence="2">
    <location>
        <begin position="186"/>
        <end position="197"/>
    </location>
</feature>